<dbReference type="InterPro" id="IPR037066">
    <property type="entry name" value="Plug_dom_sf"/>
</dbReference>
<evidence type="ECO:0000313" key="6">
    <source>
        <dbReference type="Proteomes" id="UP000265926"/>
    </source>
</evidence>
<proteinExistence type="predicted"/>
<evidence type="ECO:0000256" key="2">
    <source>
        <dbReference type="SAM" id="Phobius"/>
    </source>
</evidence>
<dbReference type="EMBL" id="QWGR01000003">
    <property type="protein sequence ID" value="RIJ49519.1"/>
    <property type="molecule type" value="Genomic_DNA"/>
</dbReference>
<dbReference type="Pfam" id="PF13715">
    <property type="entry name" value="CarbopepD_reg_2"/>
    <property type="match status" value="1"/>
</dbReference>
<dbReference type="InterPro" id="IPR012910">
    <property type="entry name" value="Plug_dom"/>
</dbReference>
<dbReference type="GO" id="GO:0015344">
    <property type="term" value="F:siderophore uptake transmembrane transporter activity"/>
    <property type="evidence" value="ECO:0007669"/>
    <property type="project" value="TreeGrafter"/>
</dbReference>
<name>A0A399T368_9BACT</name>
<sequence length="809" mass="88855">MENFLLYIGKSGLAAGAFYLLFLALFQNKKQFLFNRIYLPVSLAISFLIPLITFTSVRYIETQTVNYAESYAYLPGAGVSAAAEPEMEWTSVLFLIYLAGTMLFLGHLLLGHYKAFHIVRTSKLREFYGTIVNVTSKDVHPFSFFNKIVLSEKTTRNPNLEMIVLHESIHVKERHTLDILAGEVLFLFQWFNPFAWLIKDAMKNNLEYLTDHQVAQSHNPEAYQLAMVGLADKKGVAPFLTALNGSQLKNRIIMMKQKSENKYPLLKQLVVLPLLAVLIMGLSNKEVKTEFIESNTAEVVAAAKTITGKITDEAGKALPGTAVFVKGTTIGTITDMEGNYELKLEDDAATLVFMMIGFDQKEVKVNKRSTIDVKLSASKENEDIKIKGEGKYEQVKPNSGDATQTSGWKIDGNFDGTLSKDGSVTLKPGSTEDLKISATGKNAPLFIVDGKEYKDINALNASDIESISVLKDATTRAIYGEKAKNGVVLISTKSALALKKSLVYVDDKKFEGDLSEIDSEKIKSMDVLKGEAATNLFGEKGKDGAILITTKENLKTGDPLYFIDGKRVTDTNKLDTDDIESISVLKGASATALYGSEIGKNGVIFITTKSAAKSAGKQNAKDSEPAVSIVPVKAQESFDGKSPLVILDGKEYKGEMNDISPGDISSISVLKDEAATELYGDAAKDGVIIIQTHSYKIKSMLEMRKFIAQKIKYPLAPRECYHTGDVNVFVHVDAKGRIALLDEKPEDAVVLDEVVVTGYGPQFSKKGESDVLNKALKNEAKRVVSLMPAIDIPELIGKNVIMNVKFRLQ</sequence>
<feature type="transmembrane region" description="Helical" evidence="2">
    <location>
        <begin position="6"/>
        <end position="26"/>
    </location>
</feature>
<evidence type="ECO:0008006" key="7">
    <source>
        <dbReference type="Google" id="ProtNLM"/>
    </source>
</evidence>
<feature type="transmembrane region" description="Helical" evidence="2">
    <location>
        <begin position="265"/>
        <end position="283"/>
    </location>
</feature>
<dbReference type="InterPro" id="IPR008756">
    <property type="entry name" value="Peptidase_M56"/>
</dbReference>
<feature type="domain" description="Peptidase M56" evidence="3">
    <location>
        <begin position="131"/>
        <end position="255"/>
    </location>
</feature>
<feature type="transmembrane region" description="Helical" evidence="2">
    <location>
        <begin position="38"/>
        <end position="60"/>
    </location>
</feature>
<dbReference type="Proteomes" id="UP000265926">
    <property type="component" value="Unassembled WGS sequence"/>
</dbReference>
<dbReference type="Gene3D" id="2.60.40.1120">
    <property type="entry name" value="Carboxypeptidase-like, regulatory domain"/>
    <property type="match status" value="1"/>
</dbReference>
<reference evidence="5 6" key="1">
    <citation type="submission" date="2018-08" db="EMBL/GenBank/DDBJ databases">
        <title>Pallidiluteibacterium maritimus gen. nov., sp. nov., isolated from coastal sediment.</title>
        <authorList>
            <person name="Zhou L.Y."/>
        </authorList>
    </citation>
    <scope>NUCLEOTIDE SEQUENCE [LARGE SCALE GENOMIC DNA]</scope>
    <source>
        <strain evidence="5 6">XSD2</strain>
    </source>
</reference>
<dbReference type="NCBIfam" id="TIGR04057">
    <property type="entry name" value="SusC_RagA_signa"/>
    <property type="match status" value="2"/>
</dbReference>
<dbReference type="InterPro" id="IPR008969">
    <property type="entry name" value="CarboxyPept-like_regulatory"/>
</dbReference>
<dbReference type="Gene3D" id="2.170.130.10">
    <property type="entry name" value="TonB-dependent receptor, plug domain"/>
    <property type="match status" value="4"/>
</dbReference>
<organism evidence="5 6">
    <name type="scientific">Maribellus luteus</name>
    <dbReference type="NCBI Taxonomy" id="2305463"/>
    <lineage>
        <taxon>Bacteria</taxon>
        <taxon>Pseudomonadati</taxon>
        <taxon>Bacteroidota</taxon>
        <taxon>Bacteroidia</taxon>
        <taxon>Marinilabiliales</taxon>
        <taxon>Prolixibacteraceae</taxon>
        <taxon>Maribellus</taxon>
    </lineage>
</organism>
<protein>
    <recommendedName>
        <fullName evidence="7">M56 family peptidase</fullName>
    </recommendedName>
</protein>
<evidence type="ECO:0000259" key="3">
    <source>
        <dbReference type="Pfam" id="PF05569"/>
    </source>
</evidence>
<comment type="caution">
    <text evidence="5">The sequence shown here is derived from an EMBL/GenBank/DDBJ whole genome shotgun (WGS) entry which is preliminary data.</text>
</comment>
<dbReference type="InterPro" id="IPR039426">
    <property type="entry name" value="TonB-dep_rcpt-like"/>
</dbReference>
<keyword evidence="1" id="KW-0732">Signal</keyword>
<dbReference type="Pfam" id="PF05569">
    <property type="entry name" value="Peptidase_M56"/>
    <property type="match status" value="1"/>
</dbReference>
<dbReference type="InterPro" id="IPR023997">
    <property type="entry name" value="TonB-dep_OMP_SusC/RagA_CS"/>
</dbReference>
<dbReference type="SUPFAM" id="SSF49464">
    <property type="entry name" value="Carboxypeptidase regulatory domain-like"/>
    <property type="match status" value="1"/>
</dbReference>
<dbReference type="CDD" id="cd07341">
    <property type="entry name" value="M56_BlaR1_MecR1_like"/>
    <property type="match status" value="1"/>
</dbReference>
<keyword evidence="2" id="KW-0812">Transmembrane</keyword>
<dbReference type="RefSeq" id="WP_119437405.1">
    <property type="nucleotide sequence ID" value="NZ_QWGR01000003.1"/>
</dbReference>
<dbReference type="SUPFAM" id="SSF56935">
    <property type="entry name" value="Porins"/>
    <property type="match status" value="3"/>
</dbReference>
<evidence type="ECO:0000256" key="1">
    <source>
        <dbReference type="ARBA" id="ARBA00022729"/>
    </source>
</evidence>
<evidence type="ECO:0000259" key="4">
    <source>
        <dbReference type="Pfam" id="PF07715"/>
    </source>
</evidence>
<dbReference type="AlphaFoldDB" id="A0A399T368"/>
<evidence type="ECO:0000313" key="5">
    <source>
        <dbReference type="EMBL" id="RIJ49519.1"/>
    </source>
</evidence>
<feature type="domain" description="TonB-dependent receptor plug" evidence="4">
    <location>
        <begin position="556"/>
        <end position="596"/>
    </location>
</feature>
<dbReference type="OrthoDB" id="9814002at2"/>
<gene>
    <name evidence="5" type="ORF">D1614_08250</name>
</gene>
<keyword evidence="2" id="KW-0472">Membrane</keyword>
<dbReference type="GO" id="GO:0044718">
    <property type="term" value="P:siderophore transmembrane transport"/>
    <property type="evidence" value="ECO:0007669"/>
    <property type="project" value="TreeGrafter"/>
</dbReference>
<dbReference type="PANTHER" id="PTHR30069">
    <property type="entry name" value="TONB-DEPENDENT OUTER MEMBRANE RECEPTOR"/>
    <property type="match status" value="1"/>
</dbReference>
<feature type="transmembrane region" description="Helical" evidence="2">
    <location>
        <begin position="89"/>
        <end position="110"/>
    </location>
</feature>
<keyword evidence="2" id="KW-1133">Transmembrane helix</keyword>
<accession>A0A399T368</accession>
<keyword evidence="6" id="KW-1185">Reference proteome</keyword>
<dbReference type="PANTHER" id="PTHR30069:SF29">
    <property type="entry name" value="HEMOGLOBIN AND HEMOGLOBIN-HAPTOGLOBIN-BINDING PROTEIN 1-RELATED"/>
    <property type="match status" value="1"/>
</dbReference>
<dbReference type="Pfam" id="PF07715">
    <property type="entry name" value="Plug"/>
    <property type="match status" value="1"/>
</dbReference>